<keyword evidence="1" id="KW-0732">Signal</keyword>
<dbReference type="InterPro" id="IPR027268">
    <property type="entry name" value="Peptidase_M4/M1_CTD_sf"/>
</dbReference>
<keyword evidence="2" id="KW-0645">Protease</keyword>
<organism evidence="2 3">
    <name type="scientific">Flavobacterium jumunjinense</name>
    <dbReference type="NCBI Taxonomy" id="998845"/>
    <lineage>
        <taxon>Bacteria</taxon>
        <taxon>Pseudomonadati</taxon>
        <taxon>Bacteroidota</taxon>
        <taxon>Flavobacteriia</taxon>
        <taxon>Flavobacteriales</taxon>
        <taxon>Flavobacteriaceae</taxon>
        <taxon>Flavobacterium</taxon>
    </lineage>
</organism>
<keyword evidence="2" id="KW-0378">Hydrolase</keyword>
<dbReference type="EMBL" id="JBHMEY010000060">
    <property type="protein sequence ID" value="MFB9097661.1"/>
    <property type="molecule type" value="Genomic_DNA"/>
</dbReference>
<dbReference type="RefSeq" id="WP_319800378.1">
    <property type="nucleotide sequence ID" value="NZ_CBCSGE010000004.1"/>
</dbReference>
<protein>
    <submittedName>
        <fullName evidence="2">Aminopeptidase</fullName>
    </submittedName>
</protein>
<reference evidence="2 3" key="1">
    <citation type="submission" date="2024-09" db="EMBL/GenBank/DDBJ databases">
        <authorList>
            <person name="Sun Q."/>
            <person name="Mori K."/>
        </authorList>
    </citation>
    <scope>NUCLEOTIDE SEQUENCE [LARGE SCALE GENOMIC DNA]</scope>
    <source>
        <strain evidence="2 3">CECT 7955</strain>
    </source>
</reference>
<keyword evidence="2" id="KW-0031">Aminopeptidase</keyword>
<feature type="signal peptide" evidence="1">
    <location>
        <begin position="1"/>
        <end position="17"/>
    </location>
</feature>
<feature type="chain" id="PRO_5046161953" evidence="1">
    <location>
        <begin position="18"/>
        <end position="940"/>
    </location>
</feature>
<evidence type="ECO:0000313" key="2">
    <source>
        <dbReference type="EMBL" id="MFB9097661.1"/>
    </source>
</evidence>
<evidence type="ECO:0000256" key="1">
    <source>
        <dbReference type="SAM" id="SignalP"/>
    </source>
</evidence>
<dbReference type="Gene3D" id="1.10.390.10">
    <property type="entry name" value="Neutral Protease Domain 2"/>
    <property type="match status" value="1"/>
</dbReference>
<gene>
    <name evidence="2" type="ORF">ACFFVF_14155</name>
</gene>
<keyword evidence="3" id="KW-1185">Reference proteome</keyword>
<dbReference type="GO" id="GO:0004177">
    <property type="term" value="F:aminopeptidase activity"/>
    <property type="evidence" value="ECO:0007669"/>
    <property type="project" value="UniProtKB-KW"/>
</dbReference>
<sequence length="940" mass="110967">MKIKSLIFIFLFSFGFAQHNSILQVRVNPNEKILQIKQELTYVNATADTIKTIVFNDWNNAFSSKTSGLARRFSDEFIRAFHLAKDEDRGYTKINNAFDSKFQQLKWHRNEDRVDIVYLDLVNPILPFSNQKITLSYIVKIPNDRFTKYGFNDEGRMYLKNWFLSPTRYENRQFVIQSNENLDDISNAPSDYEIEFEIPKNYTVTSDLNANNETEESTKENYIFKFKGSNKFDVTAVFTTKQEFVNYKNDIIEVSSNFNSKIEDVEKAVIIDKITRFVNEKIGKSPRNKLIVSQEDYSRQPFYGLNQLPSFLSPFTNEFMFELMFLKTYLNNYLKSSLQLTPRKEQWIYDGIQVFLMMQYIDEFHPEKKMTGSLSQFKLLKSFHFVNLDFNQQYNYLYMLMARKNLDQPLNEPKNRLIKFNEQIANKYRAGLSFKYLDSYLEKDIVLNSIQEFIELNKEFQTNKIDFETILKKNTEKDINWFFRTLIETRELIDFKFGKITKTEDKITIKVKNKTNTNVPISLYQLRNDSVISKIWIENIKKDTILVFDRENIDKFVLNYKNEVPEYNLRNNWKSLGGFLFNNRPLKLNFYTDLEEPHFNQLFYVPEFEFNLYDGIAIGPRLNNKSLLNKPFNFSVAPYYSTNTGKIIGNFSVRVDDYIRDEGKLYRIIYSLSGIQSHYAPNAKYTRFIPSIQFLFRDKNLRTNKKEFIQIRQLFIDKEASSAVKVNTIASKYSVFSASYGNIQSESTKHFSINNQVQISNSFGNITSEINYRKLFENNRQLSLRLFAGNFIYRSTGSNFFSFGLDKPTDYTFQTNLIGRSESTGLFSQQFVSEEGGFKSRLKTRYANQWMTTINASFNIWNWVQVYGDVGLLKNKFMPTEFVYDSGIHLNLVPDYFELFLPVYSKNGFELNDDNYGQKIRFIITISPKTLISLFTRKWF</sequence>
<evidence type="ECO:0000313" key="3">
    <source>
        <dbReference type="Proteomes" id="UP001589607"/>
    </source>
</evidence>
<comment type="caution">
    <text evidence="2">The sequence shown here is derived from an EMBL/GenBank/DDBJ whole genome shotgun (WGS) entry which is preliminary data.</text>
</comment>
<dbReference type="Proteomes" id="UP001589607">
    <property type="component" value="Unassembled WGS sequence"/>
</dbReference>
<accession>A0ABV5GQQ0</accession>
<name>A0ABV5GQQ0_9FLAO</name>
<proteinExistence type="predicted"/>